<keyword evidence="2" id="KW-1185">Reference proteome</keyword>
<dbReference type="Proteomes" id="UP000836402">
    <property type="component" value="Unassembled WGS sequence"/>
</dbReference>
<name>A0ABN7J431_9BASI</name>
<gene>
    <name evidence="1" type="ORF">JKIAZH3_G9780</name>
</gene>
<sequence>MDLSTAFEEALEQIAADAADAAAKKQSDWYYEPESFLVPVDNDDSFDLSLPIILT</sequence>
<accession>A0ABN7J431</accession>
<dbReference type="EMBL" id="CAJHJG010005558">
    <property type="protein sequence ID" value="CAD6951018.1"/>
    <property type="molecule type" value="Genomic_DNA"/>
</dbReference>
<feature type="non-terminal residue" evidence="1">
    <location>
        <position position="55"/>
    </location>
</feature>
<evidence type="ECO:0000313" key="1">
    <source>
        <dbReference type="EMBL" id="CAD6951018.1"/>
    </source>
</evidence>
<protein>
    <submittedName>
        <fullName evidence="1">Uncharacterized protein</fullName>
    </submittedName>
</protein>
<organism evidence="1 2">
    <name type="scientific">Tilletia caries</name>
    <name type="common">wheat bunt fungus</name>
    <dbReference type="NCBI Taxonomy" id="13290"/>
    <lineage>
        <taxon>Eukaryota</taxon>
        <taxon>Fungi</taxon>
        <taxon>Dikarya</taxon>
        <taxon>Basidiomycota</taxon>
        <taxon>Ustilaginomycotina</taxon>
        <taxon>Exobasidiomycetes</taxon>
        <taxon>Tilletiales</taxon>
        <taxon>Tilletiaceae</taxon>
        <taxon>Tilletia</taxon>
    </lineage>
</organism>
<evidence type="ECO:0000313" key="2">
    <source>
        <dbReference type="Proteomes" id="UP000836402"/>
    </source>
</evidence>
<comment type="caution">
    <text evidence="1">The sequence shown here is derived from an EMBL/GenBank/DDBJ whole genome shotgun (WGS) entry which is preliminary data.</text>
</comment>
<proteinExistence type="predicted"/>
<reference evidence="1" key="1">
    <citation type="submission" date="2020-10" db="EMBL/GenBank/DDBJ databases">
        <authorList>
            <person name="Sedaghatjoo S."/>
        </authorList>
    </citation>
    <scope>NUCLEOTIDE SEQUENCE</scope>
    <source>
        <strain evidence="1">AZH3</strain>
    </source>
</reference>